<dbReference type="PANTHER" id="PTHR12428">
    <property type="entry name" value="OXA1"/>
    <property type="match status" value="1"/>
</dbReference>
<keyword evidence="5" id="KW-0809">Transit peptide</keyword>
<evidence type="ECO:0000256" key="5">
    <source>
        <dbReference type="ARBA" id="ARBA00022946"/>
    </source>
</evidence>
<evidence type="ECO:0000256" key="3">
    <source>
        <dbReference type="ARBA" id="ARBA00022692"/>
    </source>
</evidence>
<evidence type="ECO:0000313" key="13">
    <source>
        <dbReference type="EMBL" id="CAJ0574119.1"/>
    </source>
</evidence>
<dbReference type="PANTHER" id="PTHR12428:SF66">
    <property type="entry name" value="MITOCHONDRIAL INNER MEMBRANE PROTEIN OXA1L"/>
    <property type="match status" value="1"/>
</dbReference>
<evidence type="ECO:0000256" key="7">
    <source>
        <dbReference type="ARBA" id="ARBA00023128"/>
    </source>
</evidence>
<feature type="transmembrane region" description="Helical" evidence="11">
    <location>
        <begin position="185"/>
        <end position="202"/>
    </location>
</feature>
<dbReference type="GO" id="GO:0032979">
    <property type="term" value="P:protein insertion into mitochondrial inner membrane from matrix"/>
    <property type="evidence" value="ECO:0007669"/>
    <property type="project" value="TreeGrafter"/>
</dbReference>
<dbReference type="GO" id="GO:0032977">
    <property type="term" value="F:membrane insertase activity"/>
    <property type="evidence" value="ECO:0007669"/>
    <property type="project" value="InterPro"/>
</dbReference>
<evidence type="ECO:0000256" key="1">
    <source>
        <dbReference type="ARBA" id="ARBA00004448"/>
    </source>
</evidence>
<sequence>MLSVARIASSRTLASRLVVASTSSFPGCNLPLQRRNLSSKDVFSSQAPTGFSIPDVPLPRPPTKSVEELFESGESQMLEELGLWSWWKPSSYFRWALESIHVHLDVPWWTTIICATVVLRLALIGVPIMSQKLVAKQSAHRKELDAFRLRIEDARKEGNMLEAQQVLLEQRDFLKSKDIKLGRQFVVMVANGSVFLTQFFALKKMIEVKYPGLSTGGTAWFPDLTVSDPYFALPIISAATLALVTRVGIETGQTADQMGPAMRIGMQYVMPGAVLIFSSQFASGLCVYWCASNFVSLAFAGAFRTKAIRKLFNSPFQIPDLIKPTDVKKHSISDSWRNYKAKQNAPPTLNTLRLEDAKRFKKAGQGKPQV</sequence>
<evidence type="ECO:0000259" key="12">
    <source>
        <dbReference type="Pfam" id="PF02096"/>
    </source>
</evidence>
<keyword evidence="10" id="KW-0175">Coiled coil</keyword>
<dbReference type="AlphaFoldDB" id="A0AA36CTF7"/>
<evidence type="ECO:0000256" key="2">
    <source>
        <dbReference type="ARBA" id="ARBA00009877"/>
    </source>
</evidence>
<evidence type="ECO:0000256" key="4">
    <source>
        <dbReference type="ARBA" id="ARBA00022792"/>
    </source>
</evidence>
<comment type="similarity">
    <text evidence="2 9">Belongs to the OXA1/ALB3/YidC family.</text>
</comment>
<organism evidence="13 14">
    <name type="scientific">Mesorhabditis spiculigera</name>
    <dbReference type="NCBI Taxonomy" id="96644"/>
    <lineage>
        <taxon>Eukaryota</taxon>
        <taxon>Metazoa</taxon>
        <taxon>Ecdysozoa</taxon>
        <taxon>Nematoda</taxon>
        <taxon>Chromadorea</taxon>
        <taxon>Rhabditida</taxon>
        <taxon>Rhabditina</taxon>
        <taxon>Rhabditomorpha</taxon>
        <taxon>Rhabditoidea</taxon>
        <taxon>Rhabditidae</taxon>
        <taxon>Mesorhabditinae</taxon>
        <taxon>Mesorhabditis</taxon>
    </lineage>
</organism>
<evidence type="ECO:0000256" key="10">
    <source>
        <dbReference type="SAM" id="Coils"/>
    </source>
</evidence>
<feature type="domain" description="Membrane insertase YidC/Oxa/ALB C-terminal" evidence="12">
    <location>
        <begin position="108"/>
        <end position="298"/>
    </location>
</feature>
<dbReference type="CDD" id="cd20069">
    <property type="entry name" value="5TM_Oxa1-like"/>
    <property type="match status" value="1"/>
</dbReference>
<dbReference type="Proteomes" id="UP001177023">
    <property type="component" value="Unassembled WGS sequence"/>
</dbReference>
<evidence type="ECO:0000313" key="14">
    <source>
        <dbReference type="Proteomes" id="UP001177023"/>
    </source>
</evidence>
<dbReference type="EMBL" id="CATQJA010002626">
    <property type="protein sequence ID" value="CAJ0574119.1"/>
    <property type="molecule type" value="Genomic_DNA"/>
</dbReference>
<keyword evidence="8 11" id="KW-0472">Membrane</keyword>
<keyword evidence="14" id="KW-1185">Reference proteome</keyword>
<evidence type="ECO:0000256" key="8">
    <source>
        <dbReference type="ARBA" id="ARBA00023136"/>
    </source>
</evidence>
<evidence type="ECO:0000256" key="11">
    <source>
        <dbReference type="SAM" id="Phobius"/>
    </source>
</evidence>
<comment type="caution">
    <text evidence="13">The sequence shown here is derived from an EMBL/GenBank/DDBJ whole genome shotgun (WGS) entry which is preliminary data.</text>
</comment>
<feature type="transmembrane region" description="Helical" evidence="11">
    <location>
        <begin position="230"/>
        <end position="249"/>
    </location>
</feature>
<keyword evidence="6 11" id="KW-1133">Transmembrane helix</keyword>
<proteinExistence type="inferred from homology"/>
<feature type="transmembrane region" description="Helical" evidence="11">
    <location>
        <begin position="108"/>
        <end position="128"/>
    </location>
</feature>
<evidence type="ECO:0000256" key="9">
    <source>
        <dbReference type="RuleBase" id="RU003945"/>
    </source>
</evidence>
<keyword evidence="7" id="KW-0496">Mitochondrion</keyword>
<feature type="non-terminal residue" evidence="13">
    <location>
        <position position="370"/>
    </location>
</feature>
<dbReference type="InterPro" id="IPR028055">
    <property type="entry name" value="YidC/Oxa/ALB_C"/>
</dbReference>
<gene>
    <name evidence="13" type="ORF">MSPICULIGERA_LOCUS12460</name>
</gene>
<dbReference type="Pfam" id="PF02096">
    <property type="entry name" value="60KD_IMP"/>
    <property type="match status" value="1"/>
</dbReference>
<protein>
    <recommendedName>
        <fullName evidence="12">Membrane insertase YidC/Oxa/ALB C-terminal domain-containing protein</fullName>
    </recommendedName>
</protein>
<dbReference type="GO" id="GO:0005743">
    <property type="term" value="C:mitochondrial inner membrane"/>
    <property type="evidence" value="ECO:0007669"/>
    <property type="project" value="UniProtKB-SubCell"/>
</dbReference>
<feature type="coiled-coil region" evidence="10">
    <location>
        <begin position="137"/>
        <end position="171"/>
    </location>
</feature>
<name>A0AA36CTF7_9BILA</name>
<reference evidence="13" key="1">
    <citation type="submission" date="2023-06" db="EMBL/GenBank/DDBJ databases">
        <authorList>
            <person name="Delattre M."/>
        </authorList>
    </citation>
    <scope>NUCLEOTIDE SEQUENCE</scope>
    <source>
        <strain evidence="13">AF72</strain>
    </source>
</reference>
<accession>A0AA36CTF7</accession>
<evidence type="ECO:0000256" key="6">
    <source>
        <dbReference type="ARBA" id="ARBA00022989"/>
    </source>
</evidence>
<keyword evidence="3 9" id="KW-0812">Transmembrane</keyword>
<dbReference type="InterPro" id="IPR001708">
    <property type="entry name" value="YidC/ALB3/OXA1/COX18"/>
</dbReference>
<keyword evidence="4" id="KW-0999">Mitochondrion inner membrane</keyword>
<comment type="subcellular location">
    <subcellularLocation>
        <location evidence="9">Membrane</location>
        <topology evidence="9">Multi-pass membrane protein</topology>
    </subcellularLocation>
    <subcellularLocation>
        <location evidence="1">Mitochondrion inner membrane</location>
        <topology evidence="1">Multi-pass membrane protein</topology>
    </subcellularLocation>
</comment>